<dbReference type="PANTHER" id="PTHR44167:SF18">
    <property type="entry name" value="PROTEIN KINASE DOMAIN-CONTAINING PROTEIN"/>
    <property type="match status" value="1"/>
</dbReference>
<keyword evidence="4" id="KW-0723">Serine/threonine-protein kinase</keyword>
<dbReference type="Pfam" id="PF00069">
    <property type="entry name" value="Pkinase"/>
    <property type="match status" value="1"/>
</dbReference>
<dbReference type="AlphaFoldDB" id="A0A8S1VPQ2"/>
<comment type="similarity">
    <text evidence="4">Belongs to the protein kinase superfamily.</text>
</comment>
<gene>
    <name evidence="6" type="ORF">POCTA_138.1.T0730025</name>
</gene>
<dbReference type="SMART" id="SM00220">
    <property type="entry name" value="S_TKc"/>
    <property type="match status" value="1"/>
</dbReference>
<dbReference type="InterPro" id="IPR000719">
    <property type="entry name" value="Prot_kinase_dom"/>
</dbReference>
<protein>
    <recommendedName>
        <fullName evidence="5">Protein kinase domain-containing protein</fullName>
    </recommendedName>
</protein>
<dbReference type="GO" id="GO:0005524">
    <property type="term" value="F:ATP binding"/>
    <property type="evidence" value="ECO:0007669"/>
    <property type="project" value="UniProtKB-UniRule"/>
</dbReference>
<keyword evidence="4" id="KW-0808">Transferase</keyword>
<reference evidence="6" key="1">
    <citation type="submission" date="2021-01" db="EMBL/GenBank/DDBJ databases">
        <authorList>
            <consortium name="Genoscope - CEA"/>
            <person name="William W."/>
        </authorList>
    </citation>
    <scope>NUCLEOTIDE SEQUENCE</scope>
</reference>
<keyword evidence="4" id="KW-0418">Kinase</keyword>
<dbReference type="GO" id="GO:0005634">
    <property type="term" value="C:nucleus"/>
    <property type="evidence" value="ECO:0007669"/>
    <property type="project" value="TreeGrafter"/>
</dbReference>
<feature type="binding site" evidence="3">
    <location>
        <position position="124"/>
    </location>
    <ligand>
        <name>ATP</name>
        <dbReference type="ChEBI" id="CHEBI:30616"/>
    </ligand>
</feature>
<name>A0A8S1VPQ2_PAROT</name>
<dbReference type="PROSITE" id="PS50011">
    <property type="entry name" value="PROTEIN_KINASE_DOM"/>
    <property type="match status" value="1"/>
</dbReference>
<dbReference type="PROSITE" id="PS00108">
    <property type="entry name" value="PROTEIN_KINASE_ST"/>
    <property type="match status" value="1"/>
</dbReference>
<evidence type="ECO:0000256" key="3">
    <source>
        <dbReference type="PROSITE-ProRule" id="PRU10141"/>
    </source>
</evidence>
<accession>A0A8S1VPQ2</accession>
<dbReference type="GO" id="GO:0044773">
    <property type="term" value="P:mitotic DNA damage checkpoint signaling"/>
    <property type="evidence" value="ECO:0007669"/>
    <property type="project" value="TreeGrafter"/>
</dbReference>
<dbReference type="GO" id="GO:0004674">
    <property type="term" value="F:protein serine/threonine kinase activity"/>
    <property type="evidence" value="ECO:0007669"/>
    <property type="project" value="UniProtKB-KW"/>
</dbReference>
<keyword evidence="2 3" id="KW-0067">ATP-binding</keyword>
<dbReference type="GO" id="GO:0005737">
    <property type="term" value="C:cytoplasm"/>
    <property type="evidence" value="ECO:0007669"/>
    <property type="project" value="TreeGrafter"/>
</dbReference>
<organism evidence="6 7">
    <name type="scientific">Paramecium octaurelia</name>
    <dbReference type="NCBI Taxonomy" id="43137"/>
    <lineage>
        <taxon>Eukaryota</taxon>
        <taxon>Sar</taxon>
        <taxon>Alveolata</taxon>
        <taxon>Ciliophora</taxon>
        <taxon>Intramacronucleata</taxon>
        <taxon>Oligohymenophorea</taxon>
        <taxon>Peniculida</taxon>
        <taxon>Parameciidae</taxon>
        <taxon>Paramecium</taxon>
    </lineage>
</organism>
<sequence length="384" mass="44903">MICVRHHTFLNQKYGIFYVDNLLMIGKSQRNPKYRIPCNIEKVIFWCISDNQQLQGFEIAVNGKKKWFDMSHHQTKSLMQLLNGKFLYKNIHAFYQFQDIIGVGSFSKVIKLFNVIEKEFYACKVLKMAQFDDFKNELSILQSLDHPNIVKVKEVYLEDKQIWFITDLVEGGTLKEYLDNLTEITQFEVYIIMKQILDAVQYLHSKGYVHRDIKPENILLSQNRDPSKLYMIDFGLATKKEEITIRYPHCGTPGYIAPEVINFDPDNPYDQLSDVFSCGVLLHKILYGTDLFSGSYYSEVYYQNQSFCLESKQFDNNEFDPLLKGMLRENPSTRLSATQALEMLEQLFVIKKDDFIVDVSDSSIQQVKTLSIQTMKKLESLDQY</sequence>
<dbReference type="PANTHER" id="PTHR44167">
    <property type="entry name" value="OVARIAN-SPECIFIC SERINE/THREONINE-PROTEIN KINASE LOK-RELATED"/>
    <property type="match status" value="1"/>
</dbReference>
<keyword evidence="7" id="KW-1185">Reference proteome</keyword>
<dbReference type="Proteomes" id="UP000683925">
    <property type="component" value="Unassembled WGS sequence"/>
</dbReference>
<comment type="caution">
    <text evidence="6">The sequence shown here is derived from an EMBL/GenBank/DDBJ whole genome shotgun (WGS) entry which is preliminary data.</text>
</comment>
<dbReference type="OrthoDB" id="4062651at2759"/>
<evidence type="ECO:0000313" key="7">
    <source>
        <dbReference type="Proteomes" id="UP000683925"/>
    </source>
</evidence>
<dbReference type="InterPro" id="IPR008271">
    <property type="entry name" value="Ser/Thr_kinase_AS"/>
</dbReference>
<feature type="domain" description="Protein kinase" evidence="5">
    <location>
        <begin position="95"/>
        <end position="349"/>
    </location>
</feature>
<dbReference type="OMA" id="EFYACKV"/>
<evidence type="ECO:0000256" key="4">
    <source>
        <dbReference type="RuleBase" id="RU000304"/>
    </source>
</evidence>
<dbReference type="PROSITE" id="PS00107">
    <property type="entry name" value="PROTEIN_KINASE_ATP"/>
    <property type="match status" value="1"/>
</dbReference>
<evidence type="ECO:0000259" key="5">
    <source>
        <dbReference type="PROSITE" id="PS50011"/>
    </source>
</evidence>
<evidence type="ECO:0000256" key="2">
    <source>
        <dbReference type="ARBA" id="ARBA00022840"/>
    </source>
</evidence>
<keyword evidence="1 3" id="KW-0547">Nucleotide-binding</keyword>
<proteinExistence type="inferred from homology"/>
<dbReference type="EMBL" id="CAJJDP010000072">
    <property type="protein sequence ID" value="CAD8179454.1"/>
    <property type="molecule type" value="Genomic_DNA"/>
</dbReference>
<dbReference type="InterPro" id="IPR017441">
    <property type="entry name" value="Protein_kinase_ATP_BS"/>
</dbReference>
<evidence type="ECO:0000256" key="1">
    <source>
        <dbReference type="ARBA" id="ARBA00022741"/>
    </source>
</evidence>
<evidence type="ECO:0000313" key="6">
    <source>
        <dbReference type="EMBL" id="CAD8179454.1"/>
    </source>
</evidence>